<dbReference type="EMBL" id="CAJZAF010000071">
    <property type="protein sequence ID" value="CAG9187435.1"/>
    <property type="molecule type" value="Genomic_DNA"/>
</dbReference>
<dbReference type="Proteomes" id="UP000701702">
    <property type="component" value="Unassembled WGS sequence"/>
</dbReference>
<accession>A0ABN7ZT11</accession>
<organism evidence="2 3">
    <name type="scientific">Cupriavidus pinatubonensis</name>
    <dbReference type="NCBI Taxonomy" id="248026"/>
    <lineage>
        <taxon>Bacteria</taxon>
        <taxon>Pseudomonadati</taxon>
        <taxon>Pseudomonadota</taxon>
        <taxon>Betaproteobacteria</taxon>
        <taxon>Burkholderiales</taxon>
        <taxon>Burkholderiaceae</taxon>
        <taxon>Cupriavidus</taxon>
    </lineage>
</organism>
<feature type="compositionally biased region" description="Basic and acidic residues" evidence="1">
    <location>
        <begin position="1"/>
        <end position="18"/>
    </location>
</feature>
<reference evidence="2 3" key="1">
    <citation type="submission" date="2021-08" db="EMBL/GenBank/DDBJ databases">
        <authorList>
            <person name="Peeters C."/>
        </authorList>
    </citation>
    <scope>NUCLEOTIDE SEQUENCE [LARGE SCALE GENOMIC DNA]</scope>
    <source>
        <strain evidence="2 3">LMG 23994</strain>
    </source>
</reference>
<comment type="caution">
    <text evidence="2">The sequence shown here is derived from an EMBL/GenBank/DDBJ whole genome shotgun (WGS) entry which is preliminary data.</text>
</comment>
<proteinExistence type="predicted"/>
<sequence>MLGHVGDRAAHLAAEREALQQPQQHQQHGGCDADLLVGGQHANADRGNAHQQDGDEEGVFAADEVAQPSE</sequence>
<evidence type="ECO:0000256" key="1">
    <source>
        <dbReference type="SAM" id="MobiDB-lite"/>
    </source>
</evidence>
<evidence type="ECO:0000313" key="3">
    <source>
        <dbReference type="Proteomes" id="UP000701702"/>
    </source>
</evidence>
<feature type="compositionally biased region" description="Low complexity" evidence="1">
    <location>
        <begin position="19"/>
        <end position="28"/>
    </location>
</feature>
<protein>
    <submittedName>
        <fullName evidence="2">Uncharacterized protein</fullName>
    </submittedName>
</protein>
<name>A0ABN7ZT11_9BURK</name>
<gene>
    <name evidence="2" type="ORF">LMG23994_06880</name>
</gene>
<feature type="region of interest" description="Disordered" evidence="1">
    <location>
        <begin position="1"/>
        <end position="70"/>
    </location>
</feature>
<keyword evidence="3" id="KW-1185">Reference proteome</keyword>
<evidence type="ECO:0000313" key="2">
    <source>
        <dbReference type="EMBL" id="CAG9187435.1"/>
    </source>
</evidence>